<comment type="cofactor">
    <cofactor evidence="1">
        <name>pantetheine 4'-phosphate</name>
        <dbReference type="ChEBI" id="CHEBI:47942"/>
    </cofactor>
</comment>
<gene>
    <name evidence="5" type="ORF">ACFPIJ_33375</name>
</gene>
<dbReference type="SMART" id="SM00823">
    <property type="entry name" value="PKS_PP"/>
    <property type="match status" value="1"/>
</dbReference>
<dbReference type="InterPro" id="IPR025110">
    <property type="entry name" value="AMP-bd_C"/>
</dbReference>
<keyword evidence="6" id="KW-1185">Reference proteome</keyword>
<dbReference type="InterPro" id="IPR010071">
    <property type="entry name" value="AA_adenyl_dom"/>
</dbReference>
<evidence type="ECO:0000313" key="5">
    <source>
        <dbReference type="EMBL" id="MFC5002706.1"/>
    </source>
</evidence>
<proteinExistence type="predicted"/>
<keyword evidence="3" id="KW-0597">Phosphoprotein</keyword>
<dbReference type="Pfam" id="PF00501">
    <property type="entry name" value="AMP-binding"/>
    <property type="match status" value="1"/>
</dbReference>
<dbReference type="InterPro" id="IPR009081">
    <property type="entry name" value="PP-bd_ACP"/>
</dbReference>
<dbReference type="InterPro" id="IPR042099">
    <property type="entry name" value="ANL_N_sf"/>
</dbReference>
<comment type="caution">
    <text evidence="5">The sequence shown here is derived from an EMBL/GenBank/DDBJ whole genome shotgun (WGS) entry which is preliminary data.</text>
</comment>
<accession>A0ABV9W4S9</accession>
<dbReference type="Pfam" id="PF00550">
    <property type="entry name" value="PP-binding"/>
    <property type="match status" value="1"/>
</dbReference>
<dbReference type="NCBIfam" id="TIGR01733">
    <property type="entry name" value="AA-adenyl-dom"/>
    <property type="match status" value="1"/>
</dbReference>
<dbReference type="InterPro" id="IPR020806">
    <property type="entry name" value="PKS_PP-bd"/>
</dbReference>
<dbReference type="SUPFAM" id="SSF52777">
    <property type="entry name" value="CoA-dependent acyltransferases"/>
    <property type="match status" value="2"/>
</dbReference>
<evidence type="ECO:0000259" key="4">
    <source>
        <dbReference type="PROSITE" id="PS50075"/>
    </source>
</evidence>
<dbReference type="Gene3D" id="3.30.559.30">
    <property type="entry name" value="Nonribosomal peptide synthetase, condensation domain"/>
    <property type="match status" value="1"/>
</dbReference>
<dbReference type="Pfam" id="PF00668">
    <property type="entry name" value="Condensation"/>
    <property type="match status" value="1"/>
</dbReference>
<dbReference type="Gene3D" id="1.10.1200.10">
    <property type="entry name" value="ACP-like"/>
    <property type="match status" value="1"/>
</dbReference>
<dbReference type="PROSITE" id="PS00012">
    <property type="entry name" value="PHOSPHOPANTETHEINE"/>
    <property type="match status" value="1"/>
</dbReference>
<evidence type="ECO:0000313" key="6">
    <source>
        <dbReference type="Proteomes" id="UP001595912"/>
    </source>
</evidence>
<name>A0ABV9W4S9_9ACTN</name>
<dbReference type="RefSeq" id="WP_380121043.1">
    <property type="nucleotide sequence ID" value="NZ_JBHSIU010000042.1"/>
</dbReference>
<dbReference type="EMBL" id="JBHSIU010000042">
    <property type="protein sequence ID" value="MFC5002706.1"/>
    <property type="molecule type" value="Genomic_DNA"/>
</dbReference>
<reference evidence="6" key="1">
    <citation type="journal article" date="2019" name="Int. J. Syst. Evol. Microbiol.">
        <title>The Global Catalogue of Microorganisms (GCM) 10K type strain sequencing project: providing services to taxonomists for standard genome sequencing and annotation.</title>
        <authorList>
            <consortium name="The Broad Institute Genomics Platform"/>
            <consortium name="The Broad Institute Genome Sequencing Center for Infectious Disease"/>
            <person name="Wu L."/>
            <person name="Ma J."/>
        </authorList>
    </citation>
    <scope>NUCLEOTIDE SEQUENCE [LARGE SCALE GENOMIC DNA]</scope>
    <source>
        <strain evidence="6">CGMCC 4.7152</strain>
    </source>
</reference>
<dbReference type="InterPro" id="IPR023213">
    <property type="entry name" value="CAT-like_dom_sf"/>
</dbReference>
<dbReference type="InterPro" id="IPR045851">
    <property type="entry name" value="AMP-bd_C_sf"/>
</dbReference>
<sequence>MSTVAYQPVDAVDGVDVLPLTEAQLGLLITAQVTGSARQYNVVAEYELDPAYRAEDLRVALAGVLAVQPALRVGLSELPAPYGRLARPPRPAEVQLSSVVARSADEFEALRRTTAEDIGAYEFDLAVAPLVRFAHIVGPADDDPDRSAVLLMCVHHTVFDGFSLESFVRDLNAGLTGRLEVEALRVRREQLLRKELQAQVNAAGGAATEARVASWAERLRGTPDGVLYPRPGRPADTRFAGLRRALPLGPQQSAAIDEACRSLGVNSFTFFSAVFAAVVARHTGSSRALLGTPVLSRRTLGSYELCGLFLNTLPLIVDVDWELPFDVYATQAVARETAEVKRDAHVPWLKIVRELRPDRSSSRNAIFSCMIAMQDTTAVDAGAPVRSVREHGNGTAKVDLWLGVTPTPHGWLLELEHDQRLLPAPIVDGIQDSLLGAVAQAAREPRTVLRELFHDASAAQSVQTDGYWRQPPTDTLSGWLEQAVRSYGSATAVDDGDTRLDYAALEAQVGQAASGLRALDVSAGDVVGLTTDQLVETIVAMLAVVRVGAAYLPLDLSLPADRLAYMATKADCRLVIGGGAVTGARVVPLAELAELAELSAIDPDPPGPGAGTAEQPIYVMFTSGSTGAPKGVLMGDGPLLNLTAWQVAALGLGPDTRFLQYAPLGFDVSFQEIIPTLVAGGTVVSRGLADRRDLASVVRRVEDAAVTHLYLPVAALRAFAGSAAEAGVGFDRVRVVCVSGEQLILDSQTRAFFAARPHLRLVNLYGPTETHAVTTHVLSGTGDWPTHVPIGHPITGTSAQVVDRTGHLAPPGVVGELLLGGRCPAEGYVNDPEQTATRFVPDPYGDGPRPVRYRTGDQVLWDETGTLVFLGRNDDQIKIRGYRVELGEIESSALELLPVRHAVAAVRGDAAGRHILLFVVPGNGAEPVESDAARRALSAALPSYMVPGAVLTVAGIPKTVNGKVDRAQLLTDADRLIGAQHGVAASGAEPVSDPTLRWLEQLWGQHLGREQIDPDASLLDLGAHSLMALAVVATIELERGVRVPLLDFFRSPTLRFLAGAIGGAQ</sequence>
<dbReference type="InterPro" id="IPR000873">
    <property type="entry name" value="AMP-dep_synth/lig_dom"/>
</dbReference>
<dbReference type="InterPro" id="IPR006162">
    <property type="entry name" value="Ppantetheine_attach_site"/>
</dbReference>
<dbReference type="Proteomes" id="UP001595912">
    <property type="component" value="Unassembled WGS sequence"/>
</dbReference>
<organism evidence="5 6">
    <name type="scientific">Dactylosporangium cerinum</name>
    <dbReference type="NCBI Taxonomy" id="1434730"/>
    <lineage>
        <taxon>Bacteria</taxon>
        <taxon>Bacillati</taxon>
        <taxon>Actinomycetota</taxon>
        <taxon>Actinomycetes</taxon>
        <taxon>Micromonosporales</taxon>
        <taxon>Micromonosporaceae</taxon>
        <taxon>Dactylosporangium</taxon>
    </lineage>
</organism>
<dbReference type="PROSITE" id="PS00455">
    <property type="entry name" value="AMP_BINDING"/>
    <property type="match status" value="1"/>
</dbReference>
<dbReference type="SUPFAM" id="SSF56801">
    <property type="entry name" value="Acetyl-CoA synthetase-like"/>
    <property type="match status" value="1"/>
</dbReference>
<dbReference type="InterPro" id="IPR020845">
    <property type="entry name" value="AMP-binding_CS"/>
</dbReference>
<dbReference type="InterPro" id="IPR001242">
    <property type="entry name" value="Condensation_dom"/>
</dbReference>
<dbReference type="InterPro" id="IPR036736">
    <property type="entry name" value="ACP-like_sf"/>
</dbReference>
<evidence type="ECO:0000256" key="2">
    <source>
        <dbReference type="ARBA" id="ARBA00022450"/>
    </source>
</evidence>
<dbReference type="PROSITE" id="PS50075">
    <property type="entry name" value="CARRIER"/>
    <property type="match status" value="1"/>
</dbReference>
<evidence type="ECO:0000256" key="3">
    <source>
        <dbReference type="ARBA" id="ARBA00022553"/>
    </source>
</evidence>
<feature type="domain" description="Carrier" evidence="4">
    <location>
        <begin position="990"/>
        <end position="1065"/>
    </location>
</feature>
<keyword evidence="2" id="KW-0596">Phosphopantetheine</keyword>
<dbReference type="SUPFAM" id="SSF47336">
    <property type="entry name" value="ACP-like"/>
    <property type="match status" value="1"/>
</dbReference>
<dbReference type="PANTHER" id="PTHR45527:SF1">
    <property type="entry name" value="FATTY ACID SYNTHASE"/>
    <property type="match status" value="1"/>
</dbReference>
<dbReference type="Gene3D" id="3.30.559.10">
    <property type="entry name" value="Chloramphenicol acetyltransferase-like domain"/>
    <property type="match status" value="1"/>
</dbReference>
<dbReference type="CDD" id="cd05930">
    <property type="entry name" value="A_NRPS"/>
    <property type="match status" value="1"/>
</dbReference>
<dbReference type="PANTHER" id="PTHR45527">
    <property type="entry name" value="NONRIBOSOMAL PEPTIDE SYNTHETASE"/>
    <property type="match status" value="1"/>
</dbReference>
<dbReference type="Gene3D" id="3.30.300.30">
    <property type="match status" value="1"/>
</dbReference>
<dbReference type="Pfam" id="PF13193">
    <property type="entry name" value="AMP-binding_C"/>
    <property type="match status" value="1"/>
</dbReference>
<protein>
    <submittedName>
        <fullName evidence="5">Amino acid adenylation domain-containing protein</fullName>
    </submittedName>
</protein>
<evidence type="ECO:0000256" key="1">
    <source>
        <dbReference type="ARBA" id="ARBA00001957"/>
    </source>
</evidence>
<dbReference type="Gene3D" id="3.40.50.12780">
    <property type="entry name" value="N-terminal domain of ligase-like"/>
    <property type="match status" value="1"/>
</dbReference>